<dbReference type="InterPro" id="IPR000524">
    <property type="entry name" value="Tscrpt_reg_HTH_GntR"/>
</dbReference>
<dbReference type="Pfam" id="PF00392">
    <property type="entry name" value="GntR"/>
    <property type="match status" value="1"/>
</dbReference>
<proteinExistence type="predicted"/>
<evidence type="ECO:0000256" key="2">
    <source>
        <dbReference type="ARBA" id="ARBA00023125"/>
    </source>
</evidence>
<evidence type="ECO:0000259" key="4">
    <source>
        <dbReference type="PROSITE" id="PS50949"/>
    </source>
</evidence>
<dbReference type="CDD" id="cd07377">
    <property type="entry name" value="WHTH_GntR"/>
    <property type="match status" value="1"/>
</dbReference>
<accession>A0A5C8ZBF8</accession>
<dbReference type="InterPro" id="IPR012702">
    <property type="entry name" value="CP_lyase_PhnF"/>
</dbReference>
<keyword evidence="3" id="KW-0804">Transcription</keyword>
<keyword evidence="6" id="KW-1185">Reference proteome</keyword>
<dbReference type="PRINTS" id="PR00035">
    <property type="entry name" value="HTHGNTR"/>
</dbReference>
<dbReference type="RefSeq" id="WP_147713926.1">
    <property type="nucleotide sequence ID" value="NZ_VKAD01000001.1"/>
</dbReference>
<evidence type="ECO:0000313" key="5">
    <source>
        <dbReference type="EMBL" id="TXR54528.1"/>
    </source>
</evidence>
<gene>
    <name evidence="5" type="primary">phnF</name>
    <name evidence="5" type="ORF">FME95_08330</name>
</gene>
<dbReference type="PANTHER" id="PTHR44846:SF1">
    <property type="entry name" value="MANNOSYL-D-GLYCERATE TRANSPORT_METABOLISM SYSTEM REPRESSOR MNGR-RELATED"/>
    <property type="match status" value="1"/>
</dbReference>
<dbReference type="InterPro" id="IPR011663">
    <property type="entry name" value="UTRA"/>
</dbReference>
<dbReference type="AlphaFoldDB" id="A0A5C8ZBF8"/>
<dbReference type="InterPro" id="IPR036390">
    <property type="entry name" value="WH_DNA-bd_sf"/>
</dbReference>
<organism evidence="5 6">
    <name type="scientific">Reinekea thalattae</name>
    <dbReference type="NCBI Taxonomy" id="2593301"/>
    <lineage>
        <taxon>Bacteria</taxon>
        <taxon>Pseudomonadati</taxon>
        <taxon>Pseudomonadota</taxon>
        <taxon>Gammaproteobacteria</taxon>
        <taxon>Oceanospirillales</taxon>
        <taxon>Saccharospirillaceae</taxon>
        <taxon>Reinekea</taxon>
    </lineage>
</organism>
<feature type="domain" description="HTH gntR-type" evidence="4">
    <location>
        <begin position="4"/>
        <end position="72"/>
    </location>
</feature>
<dbReference type="EMBL" id="VKAD01000001">
    <property type="protein sequence ID" value="TXR54528.1"/>
    <property type="molecule type" value="Genomic_DNA"/>
</dbReference>
<dbReference type="InterPro" id="IPR036388">
    <property type="entry name" value="WH-like_DNA-bd_sf"/>
</dbReference>
<keyword evidence="1" id="KW-0805">Transcription regulation</keyword>
<dbReference type="Proteomes" id="UP000321764">
    <property type="component" value="Unassembled WGS sequence"/>
</dbReference>
<dbReference type="PROSITE" id="PS50949">
    <property type="entry name" value="HTH_GNTR"/>
    <property type="match status" value="1"/>
</dbReference>
<dbReference type="OrthoDB" id="6626198at2"/>
<dbReference type="SMART" id="SM00345">
    <property type="entry name" value="HTH_GNTR"/>
    <property type="match status" value="1"/>
</dbReference>
<dbReference type="Gene3D" id="3.40.1410.10">
    <property type="entry name" value="Chorismate lyase-like"/>
    <property type="match status" value="1"/>
</dbReference>
<sequence>MPKPAMWQSIYQQLNQSIAEGAFAVGERLPTEAALAQRFGANRHTVRRALTALQEEGVVFSRRGAGTFVAERSTVYRLGKRTRLRQGIGRLSEQVGLTILYSETRPAKPKEAQKLALEEDALVHLIEGVRDLEGQPIGMFQHCYPAERMPNLPEVMKQSASVTEALTAVGIVDYERAETIIGADIADATKASLLACQVGGALLRTRSVDVDNNGKPIAYGQAWFVGNRLELEVSGL</sequence>
<dbReference type="SUPFAM" id="SSF64288">
    <property type="entry name" value="Chorismate lyase-like"/>
    <property type="match status" value="1"/>
</dbReference>
<dbReference type="GO" id="GO:0003677">
    <property type="term" value="F:DNA binding"/>
    <property type="evidence" value="ECO:0007669"/>
    <property type="project" value="UniProtKB-KW"/>
</dbReference>
<dbReference type="SUPFAM" id="SSF46785">
    <property type="entry name" value="Winged helix' DNA-binding domain"/>
    <property type="match status" value="1"/>
</dbReference>
<evidence type="ECO:0000313" key="6">
    <source>
        <dbReference type="Proteomes" id="UP000321764"/>
    </source>
</evidence>
<dbReference type="Gene3D" id="1.10.10.10">
    <property type="entry name" value="Winged helix-like DNA-binding domain superfamily/Winged helix DNA-binding domain"/>
    <property type="match status" value="1"/>
</dbReference>
<dbReference type="InterPro" id="IPR050679">
    <property type="entry name" value="Bact_HTH_transcr_reg"/>
</dbReference>
<protein>
    <submittedName>
        <fullName evidence="5">Phosphonate metabolism transcriptional regulator PhnF</fullName>
    </submittedName>
</protein>
<dbReference type="InterPro" id="IPR028978">
    <property type="entry name" value="Chorismate_lyase_/UTRA_dom_sf"/>
</dbReference>
<dbReference type="Pfam" id="PF07702">
    <property type="entry name" value="UTRA"/>
    <property type="match status" value="1"/>
</dbReference>
<name>A0A5C8ZBF8_9GAMM</name>
<dbReference type="GO" id="GO:0045892">
    <property type="term" value="P:negative regulation of DNA-templated transcription"/>
    <property type="evidence" value="ECO:0007669"/>
    <property type="project" value="TreeGrafter"/>
</dbReference>
<comment type="caution">
    <text evidence="5">The sequence shown here is derived from an EMBL/GenBank/DDBJ whole genome shotgun (WGS) entry which is preliminary data.</text>
</comment>
<dbReference type="GO" id="GO:0003700">
    <property type="term" value="F:DNA-binding transcription factor activity"/>
    <property type="evidence" value="ECO:0007669"/>
    <property type="project" value="InterPro"/>
</dbReference>
<evidence type="ECO:0000256" key="1">
    <source>
        <dbReference type="ARBA" id="ARBA00023015"/>
    </source>
</evidence>
<reference evidence="5 6" key="1">
    <citation type="submission" date="2019-07" db="EMBL/GenBank/DDBJ databases">
        <title>Reinekea sp. strain SSH23 genome sequencing and assembly.</title>
        <authorList>
            <person name="Kim I."/>
        </authorList>
    </citation>
    <scope>NUCLEOTIDE SEQUENCE [LARGE SCALE GENOMIC DNA]</scope>
    <source>
        <strain evidence="5 6">SSH23</strain>
    </source>
</reference>
<dbReference type="NCBIfam" id="TIGR02325">
    <property type="entry name" value="C_P_lyase_phnF"/>
    <property type="match status" value="1"/>
</dbReference>
<keyword evidence="2" id="KW-0238">DNA-binding</keyword>
<dbReference type="PANTHER" id="PTHR44846">
    <property type="entry name" value="MANNOSYL-D-GLYCERATE TRANSPORT/METABOLISM SYSTEM REPRESSOR MNGR-RELATED"/>
    <property type="match status" value="1"/>
</dbReference>
<dbReference type="SMART" id="SM00866">
    <property type="entry name" value="UTRA"/>
    <property type="match status" value="1"/>
</dbReference>
<evidence type="ECO:0000256" key="3">
    <source>
        <dbReference type="ARBA" id="ARBA00023163"/>
    </source>
</evidence>